<dbReference type="InterPro" id="IPR050490">
    <property type="entry name" value="Bact_solute-bd_prot1"/>
</dbReference>
<dbReference type="PANTHER" id="PTHR43649">
    <property type="entry name" value="ARABINOSE-BINDING PROTEIN-RELATED"/>
    <property type="match status" value="1"/>
</dbReference>
<dbReference type="Proteomes" id="UP000317893">
    <property type="component" value="Unassembled WGS sequence"/>
</dbReference>
<keyword evidence="1" id="KW-1003">Cell membrane</keyword>
<comment type="caution">
    <text evidence="7">The sequence shown here is derived from an EMBL/GenBank/DDBJ whole genome shotgun (WGS) entry which is preliminary data.</text>
</comment>
<keyword evidence="5" id="KW-0449">Lipoprotein</keyword>
<dbReference type="SUPFAM" id="SSF53850">
    <property type="entry name" value="Periplasmic binding protein-like II"/>
    <property type="match status" value="1"/>
</dbReference>
<dbReference type="PROSITE" id="PS51257">
    <property type="entry name" value="PROKAR_LIPOPROTEIN"/>
    <property type="match status" value="1"/>
</dbReference>
<sequence>MSVRTPLAALSAVTVAGLLAACGVGGSSASSAPGSGTQAGNCDVNSQVAAGTPLTGTPSGSITFQTTALKADFSPYFEKVIADFEKKYPGTKVTWQDDPGDSTFTQRMVGDAQACTLPDVVNLNQITAYALQKSNFLVDLDKNAPGAGDEFIPSLWSSLKMPGSDGHFVMPWYWGLTGLQSFNASLLKKSGLNPDQPPQTVFEQFADAATIAKTSGGAYYAFSANPAFRLPSDWQLMKVRISSEDQKTFTFADDPKAVEWVQKMAQLYQAGALPKDSLASSDDPVKLYTEGQLVWGSTNASSLRTVQSGNPTVYASTGVSQLLDARGQAMEDGQLVGVTSTSKNPVTALAFARYLLSPDVQTAFISDPRIQNFPSTTASLKADKFTKISGTDAYAQAAKLSAQLAQNAQNAFLYSWNDAVNTVVVQQVQLAMQGKKTPQQALSDAQSQANAIVAKS</sequence>
<dbReference type="RefSeq" id="WP_211355984.1">
    <property type="nucleotide sequence ID" value="NZ_BAAAPR010000004.1"/>
</dbReference>
<dbReference type="Pfam" id="PF01547">
    <property type="entry name" value="SBP_bac_1"/>
    <property type="match status" value="1"/>
</dbReference>
<evidence type="ECO:0000256" key="1">
    <source>
        <dbReference type="ARBA" id="ARBA00022475"/>
    </source>
</evidence>
<reference evidence="7 8" key="1">
    <citation type="submission" date="2019-06" db="EMBL/GenBank/DDBJ databases">
        <title>Sequencing the genomes of 1000 actinobacteria strains.</title>
        <authorList>
            <person name="Klenk H.-P."/>
        </authorList>
    </citation>
    <scope>NUCLEOTIDE SEQUENCE [LARGE SCALE GENOMIC DNA]</scope>
    <source>
        <strain evidence="7 8">DSM 18607</strain>
    </source>
</reference>
<dbReference type="InterPro" id="IPR006059">
    <property type="entry name" value="SBP"/>
</dbReference>
<evidence type="ECO:0000256" key="6">
    <source>
        <dbReference type="SAM" id="SignalP"/>
    </source>
</evidence>
<proteinExistence type="predicted"/>
<evidence type="ECO:0000256" key="3">
    <source>
        <dbReference type="ARBA" id="ARBA00023136"/>
    </source>
</evidence>
<dbReference type="Gene3D" id="3.40.190.10">
    <property type="entry name" value="Periplasmic binding protein-like II"/>
    <property type="match status" value="1"/>
</dbReference>
<evidence type="ECO:0000313" key="8">
    <source>
        <dbReference type="Proteomes" id="UP000317893"/>
    </source>
</evidence>
<organism evidence="7 8">
    <name type="scientific">Lapillicoccus jejuensis</name>
    <dbReference type="NCBI Taxonomy" id="402171"/>
    <lineage>
        <taxon>Bacteria</taxon>
        <taxon>Bacillati</taxon>
        <taxon>Actinomycetota</taxon>
        <taxon>Actinomycetes</taxon>
        <taxon>Micrococcales</taxon>
        <taxon>Intrasporangiaceae</taxon>
        <taxon>Lapillicoccus</taxon>
    </lineage>
</organism>
<feature type="signal peptide" evidence="6">
    <location>
        <begin position="1"/>
        <end position="20"/>
    </location>
</feature>
<keyword evidence="3" id="KW-0472">Membrane</keyword>
<evidence type="ECO:0000313" key="7">
    <source>
        <dbReference type="EMBL" id="TQJ08728.1"/>
    </source>
</evidence>
<feature type="chain" id="PRO_5039391314" evidence="6">
    <location>
        <begin position="21"/>
        <end position="456"/>
    </location>
</feature>
<dbReference type="AlphaFoldDB" id="A0A542E065"/>
<evidence type="ECO:0000256" key="4">
    <source>
        <dbReference type="ARBA" id="ARBA00023139"/>
    </source>
</evidence>
<accession>A0A542E065</accession>
<evidence type="ECO:0000256" key="2">
    <source>
        <dbReference type="ARBA" id="ARBA00022729"/>
    </source>
</evidence>
<name>A0A542E065_9MICO</name>
<keyword evidence="8" id="KW-1185">Reference proteome</keyword>
<dbReference type="EMBL" id="VFMN01000001">
    <property type="protein sequence ID" value="TQJ08728.1"/>
    <property type="molecule type" value="Genomic_DNA"/>
</dbReference>
<dbReference type="PANTHER" id="PTHR43649:SF33">
    <property type="entry name" value="POLYGALACTURONAN_RHAMNOGALACTURONAN-BINDING PROTEIN YTCQ"/>
    <property type="match status" value="1"/>
</dbReference>
<keyword evidence="4" id="KW-0564">Palmitate</keyword>
<evidence type="ECO:0000256" key="5">
    <source>
        <dbReference type="ARBA" id="ARBA00023288"/>
    </source>
</evidence>
<keyword evidence="2 6" id="KW-0732">Signal</keyword>
<gene>
    <name evidence="7" type="ORF">FB458_1820</name>
</gene>
<protein>
    <submittedName>
        <fullName evidence="7">Carbohydrate ABC transporter substrate-binding protein (CUT1 family)</fullName>
    </submittedName>
</protein>